<dbReference type="InterPro" id="IPR005493">
    <property type="entry name" value="RraA/RraA-like"/>
</dbReference>
<dbReference type="Proteomes" id="UP001234343">
    <property type="component" value="Unassembled WGS sequence"/>
</dbReference>
<dbReference type="PANTHER" id="PTHR33254">
    <property type="entry name" value="4-HYDROXY-4-METHYL-2-OXOGLUTARATE ALDOLASE 3-RELATED"/>
    <property type="match status" value="1"/>
</dbReference>
<dbReference type="Pfam" id="PF03737">
    <property type="entry name" value="RraA-like"/>
    <property type="match status" value="1"/>
</dbReference>
<sequence>MDSLVAQIKSLSPCDFADALSIEQFVDPAIQSLWLPTPKLVGRAFTVFCPPGDHLMFHAAIYEAQPGDVIVAQGDPKFALAGGNVCAIAQQNGIAGCVIDGRVRDLAEIREMQFPVFARGVIPKPGAKKQLGTLRGPIVCGGVTVVQGDYIIADEEGIAVIPQNTVEQALEKATARAQKDASTPIEQWREQHIATVKTALEKLGY</sequence>
<protein>
    <recommendedName>
        <fullName evidence="2">Putative 4-hydroxy-4-methyl-2-oxoglutarate aldolase</fullName>
    </recommendedName>
    <alternativeName>
        <fullName evidence="3">Regulator of ribonuclease activity homolog</fullName>
    </alternativeName>
    <alternativeName>
        <fullName evidence="4">RraA-like protein</fullName>
    </alternativeName>
</protein>
<dbReference type="Gene3D" id="3.50.30.40">
    <property type="entry name" value="Ribonuclease E inhibitor RraA/RraA-like"/>
    <property type="match status" value="1"/>
</dbReference>
<proteinExistence type="predicted"/>
<dbReference type="InterPro" id="IPR036704">
    <property type="entry name" value="RraA/RraA-like_sf"/>
</dbReference>
<dbReference type="CDD" id="cd16841">
    <property type="entry name" value="RraA_family"/>
    <property type="match status" value="1"/>
</dbReference>
<accession>A0ABT7SS30</accession>
<dbReference type="SUPFAM" id="SSF89562">
    <property type="entry name" value="RraA-like"/>
    <property type="match status" value="1"/>
</dbReference>
<dbReference type="RefSeq" id="WP_289362885.1">
    <property type="nucleotide sequence ID" value="NZ_JAUCBP010000001.1"/>
</dbReference>
<evidence type="ECO:0000313" key="5">
    <source>
        <dbReference type="EMBL" id="MDM7859000.1"/>
    </source>
</evidence>
<dbReference type="PANTHER" id="PTHR33254:SF4">
    <property type="entry name" value="4-HYDROXY-4-METHYL-2-OXOGLUTARATE ALDOLASE 3-RELATED"/>
    <property type="match status" value="1"/>
</dbReference>
<evidence type="ECO:0000256" key="4">
    <source>
        <dbReference type="ARBA" id="ARBA00030169"/>
    </source>
</evidence>
<evidence type="ECO:0000313" key="6">
    <source>
        <dbReference type="Proteomes" id="UP001234343"/>
    </source>
</evidence>
<evidence type="ECO:0000256" key="2">
    <source>
        <dbReference type="ARBA" id="ARBA00016549"/>
    </source>
</evidence>
<evidence type="ECO:0000256" key="3">
    <source>
        <dbReference type="ARBA" id="ARBA00029596"/>
    </source>
</evidence>
<organism evidence="5 6">
    <name type="scientific">Alteromonas arenosi</name>
    <dbReference type="NCBI Taxonomy" id="3055817"/>
    <lineage>
        <taxon>Bacteria</taxon>
        <taxon>Pseudomonadati</taxon>
        <taxon>Pseudomonadota</taxon>
        <taxon>Gammaproteobacteria</taxon>
        <taxon>Alteromonadales</taxon>
        <taxon>Alteromonadaceae</taxon>
        <taxon>Alteromonas/Salinimonas group</taxon>
        <taxon>Alteromonas</taxon>
    </lineage>
</organism>
<dbReference type="EMBL" id="JAUCBP010000001">
    <property type="protein sequence ID" value="MDM7859000.1"/>
    <property type="molecule type" value="Genomic_DNA"/>
</dbReference>
<reference evidence="5 6" key="1">
    <citation type="submission" date="2023-06" db="EMBL/GenBank/DDBJ databases">
        <title>Alteromonas sp. ASW11-36 isolated from intertidal sand.</title>
        <authorList>
            <person name="Li Y."/>
        </authorList>
    </citation>
    <scope>NUCLEOTIDE SEQUENCE [LARGE SCALE GENOMIC DNA]</scope>
    <source>
        <strain evidence="5 6">ASW11-36</strain>
    </source>
</reference>
<comment type="cofactor">
    <cofactor evidence="1">
        <name>a divalent metal cation</name>
        <dbReference type="ChEBI" id="CHEBI:60240"/>
    </cofactor>
</comment>
<keyword evidence="6" id="KW-1185">Reference proteome</keyword>
<gene>
    <name evidence="5" type="ORF">QTP81_00095</name>
</gene>
<name>A0ABT7SS30_9ALTE</name>
<comment type="caution">
    <text evidence="5">The sequence shown here is derived from an EMBL/GenBank/DDBJ whole genome shotgun (WGS) entry which is preliminary data.</text>
</comment>
<evidence type="ECO:0000256" key="1">
    <source>
        <dbReference type="ARBA" id="ARBA00001968"/>
    </source>
</evidence>